<evidence type="ECO:0000256" key="1">
    <source>
        <dbReference type="ARBA" id="ARBA00022553"/>
    </source>
</evidence>
<dbReference type="GO" id="GO:0000976">
    <property type="term" value="F:transcription cis-regulatory region binding"/>
    <property type="evidence" value="ECO:0007669"/>
    <property type="project" value="TreeGrafter"/>
</dbReference>
<sequence length="222" mass="24368">MRLLLIEDDAETGNAVVAALRAHGHAVDWETNGQGGLDRAATDAYALLVVDRMLPGIDGLSLVAELRQRQIAAPVLMLTALGSIEQRVEGLEGGADDYLVKPFAIAELLARIEALQRRAAGPPSILSLGDLTLDRLARTVRRGDTPIELIPREFQLLELLMLNSPAVLTRLMLLETVWKFRFDPGRNLVESHISRLRTKIDRGGDPPLIHTVRGEGYAAWSE</sequence>
<evidence type="ECO:0000256" key="2">
    <source>
        <dbReference type="ARBA" id="ARBA00023012"/>
    </source>
</evidence>
<dbReference type="Gene3D" id="1.10.10.10">
    <property type="entry name" value="Winged helix-like DNA-binding domain superfamily/Winged helix DNA-binding domain"/>
    <property type="match status" value="1"/>
</dbReference>
<dbReference type="SUPFAM" id="SSF52172">
    <property type="entry name" value="CheY-like"/>
    <property type="match status" value="1"/>
</dbReference>
<dbReference type="FunFam" id="1.10.10.10:FF:000005">
    <property type="entry name" value="Two-component system response regulator"/>
    <property type="match status" value="1"/>
</dbReference>
<keyword evidence="4 7" id="KW-0238">DNA-binding</keyword>
<dbReference type="Proteomes" id="UP000028411">
    <property type="component" value="Unassembled WGS sequence"/>
</dbReference>
<feature type="domain" description="Response regulatory" evidence="8">
    <location>
        <begin position="2"/>
        <end position="116"/>
    </location>
</feature>
<evidence type="ECO:0000256" key="6">
    <source>
        <dbReference type="PROSITE-ProRule" id="PRU00169"/>
    </source>
</evidence>
<evidence type="ECO:0000259" key="9">
    <source>
        <dbReference type="PROSITE" id="PS51755"/>
    </source>
</evidence>
<reference evidence="10 11" key="1">
    <citation type="submission" date="2014-02" db="EMBL/GenBank/DDBJ databases">
        <title>Whole genome sequence of Sphingobium chlorophenolicum NBRC 16172.</title>
        <authorList>
            <person name="Gan H.M."/>
            <person name="Gan H.Y."/>
            <person name="Chew T.H."/>
            <person name="Savka M.A."/>
        </authorList>
    </citation>
    <scope>NUCLEOTIDE SEQUENCE [LARGE SCALE GENOMIC DNA]</scope>
    <source>
        <strain evidence="10 11">NBRC 16172</strain>
    </source>
</reference>
<dbReference type="InterPro" id="IPR011006">
    <property type="entry name" value="CheY-like_superfamily"/>
</dbReference>
<dbReference type="OrthoDB" id="9802426at2"/>
<evidence type="ECO:0000313" key="10">
    <source>
        <dbReference type="EMBL" id="KEQ55041.1"/>
    </source>
</evidence>
<dbReference type="InterPro" id="IPR001867">
    <property type="entry name" value="OmpR/PhoB-type_DNA-bd"/>
</dbReference>
<feature type="DNA-binding region" description="OmpR/PhoB-type" evidence="7">
    <location>
        <begin position="123"/>
        <end position="221"/>
    </location>
</feature>
<dbReference type="InterPro" id="IPR016032">
    <property type="entry name" value="Sig_transdc_resp-reg_C-effctor"/>
</dbReference>
<keyword evidence="2" id="KW-0902">Two-component regulatory system</keyword>
<dbReference type="SUPFAM" id="SSF46894">
    <property type="entry name" value="C-terminal effector domain of the bipartite response regulators"/>
    <property type="match status" value="1"/>
</dbReference>
<dbReference type="CDD" id="cd00383">
    <property type="entry name" value="trans_reg_C"/>
    <property type="match status" value="1"/>
</dbReference>
<accession>A0A081RIL8</accession>
<gene>
    <name evidence="10" type="ORF">BV95_00590</name>
</gene>
<feature type="domain" description="OmpR/PhoB-type" evidence="9">
    <location>
        <begin position="123"/>
        <end position="221"/>
    </location>
</feature>
<dbReference type="InterPro" id="IPR001789">
    <property type="entry name" value="Sig_transdc_resp-reg_receiver"/>
</dbReference>
<dbReference type="GO" id="GO:0006355">
    <property type="term" value="P:regulation of DNA-templated transcription"/>
    <property type="evidence" value="ECO:0007669"/>
    <property type="project" value="InterPro"/>
</dbReference>
<dbReference type="PATRIC" id="fig|46429.4.peg.577"/>
<dbReference type="PANTHER" id="PTHR48111">
    <property type="entry name" value="REGULATOR OF RPOS"/>
    <property type="match status" value="1"/>
</dbReference>
<dbReference type="SMART" id="SM00448">
    <property type="entry name" value="REC"/>
    <property type="match status" value="1"/>
</dbReference>
<keyword evidence="1 6" id="KW-0597">Phosphoprotein</keyword>
<organism evidence="10 11">
    <name type="scientific">Sphingobium chlorophenolicum</name>
    <dbReference type="NCBI Taxonomy" id="46429"/>
    <lineage>
        <taxon>Bacteria</taxon>
        <taxon>Pseudomonadati</taxon>
        <taxon>Pseudomonadota</taxon>
        <taxon>Alphaproteobacteria</taxon>
        <taxon>Sphingomonadales</taxon>
        <taxon>Sphingomonadaceae</taxon>
        <taxon>Sphingobium</taxon>
    </lineage>
</organism>
<keyword evidence="5" id="KW-0804">Transcription</keyword>
<protein>
    <submittedName>
        <fullName evidence="10">Two component transcriptional regulator, winged helix family</fullName>
    </submittedName>
</protein>
<comment type="caution">
    <text evidence="10">The sequence shown here is derived from an EMBL/GenBank/DDBJ whole genome shotgun (WGS) entry which is preliminary data.</text>
</comment>
<dbReference type="PROSITE" id="PS51755">
    <property type="entry name" value="OMPR_PHOB"/>
    <property type="match status" value="1"/>
</dbReference>
<feature type="modified residue" description="4-aspartylphosphate" evidence="6">
    <location>
        <position position="51"/>
    </location>
</feature>
<dbReference type="Gene3D" id="3.40.50.2300">
    <property type="match status" value="1"/>
</dbReference>
<dbReference type="GO" id="GO:0005829">
    <property type="term" value="C:cytosol"/>
    <property type="evidence" value="ECO:0007669"/>
    <property type="project" value="TreeGrafter"/>
</dbReference>
<keyword evidence="3" id="KW-0805">Transcription regulation</keyword>
<evidence type="ECO:0000256" key="7">
    <source>
        <dbReference type="PROSITE-ProRule" id="PRU01091"/>
    </source>
</evidence>
<dbReference type="PROSITE" id="PS50110">
    <property type="entry name" value="RESPONSE_REGULATORY"/>
    <property type="match status" value="1"/>
</dbReference>
<dbReference type="Pfam" id="PF00486">
    <property type="entry name" value="Trans_reg_C"/>
    <property type="match status" value="1"/>
</dbReference>
<dbReference type="EMBL" id="JFHR01000003">
    <property type="protein sequence ID" value="KEQ55041.1"/>
    <property type="molecule type" value="Genomic_DNA"/>
</dbReference>
<dbReference type="AlphaFoldDB" id="A0A081RIL8"/>
<evidence type="ECO:0000256" key="5">
    <source>
        <dbReference type="ARBA" id="ARBA00023163"/>
    </source>
</evidence>
<evidence type="ECO:0000259" key="8">
    <source>
        <dbReference type="PROSITE" id="PS50110"/>
    </source>
</evidence>
<dbReference type="InterPro" id="IPR036388">
    <property type="entry name" value="WH-like_DNA-bd_sf"/>
</dbReference>
<evidence type="ECO:0000256" key="4">
    <source>
        <dbReference type="ARBA" id="ARBA00023125"/>
    </source>
</evidence>
<proteinExistence type="predicted"/>
<dbReference type="GO" id="GO:0032993">
    <property type="term" value="C:protein-DNA complex"/>
    <property type="evidence" value="ECO:0007669"/>
    <property type="project" value="TreeGrafter"/>
</dbReference>
<dbReference type="eggNOG" id="COG0745">
    <property type="taxonomic scope" value="Bacteria"/>
</dbReference>
<dbReference type="Gene3D" id="6.10.250.690">
    <property type="match status" value="1"/>
</dbReference>
<dbReference type="SMART" id="SM00862">
    <property type="entry name" value="Trans_reg_C"/>
    <property type="match status" value="1"/>
</dbReference>
<evidence type="ECO:0000313" key="11">
    <source>
        <dbReference type="Proteomes" id="UP000028411"/>
    </source>
</evidence>
<dbReference type="PANTHER" id="PTHR48111:SF76">
    <property type="entry name" value="TWO-COMPONENT RESPONSE REGULATOR"/>
    <property type="match status" value="1"/>
</dbReference>
<name>A0A081RIL8_SPHCR</name>
<dbReference type="GO" id="GO:0000156">
    <property type="term" value="F:phosphorelay response regulator activity"/>
    <property type="evidence" value="ECO:0007669"/>
    <property type="project" value="TreeGrafter"/>
</dbReference>
<dbReference type="Pfam" id="PF00072">
    <property type="entry name" value="Response_reg"/>
    <property type="match status" value="1"/>
</dbReference>
<dbReference type="RefSeq" id="WP_037447191.1">
    <property type="nucleotide sequence ID" value="NZ_JFHR01000003.1"/>
</dbReference>
<dbReference type="InterPro" id="IPR039420">
    <property type="entry name" value="WalR-like"/>
</dbReference>
<evidence type="ECO:0000256" key="3">
    <source>
        <dbReference type="ARBA" id="ARBA00023015"/>
    </source>
</evidence>